<feature type="transmembrane region" description="Helical" evidence="2">
    <location>
        <begin position="16"/>
        <end position="35"/>
    </location>
</feature>
<feature type="region of interest" description="Disordered" evidence="1">
    <location>
        <begin position="124"/>
        <end position="148"/>
    </location>
</feature>
<name>A0ABT9MB62_9DEIO</name>
<reference evidence="3 4" key="1">
    <citation type="submission" date="2023-07" db="EMBL/GenBank/DDBJ databases">
        <title>Genomic Encyclopedia of Type Strains, Phase IV (KMG-IV): sequencing the most valuable type-strain genomes for metagenomic binning, comparative biology and taxonomic classification.</title>
        <authorList>
            <person name="Goeker M."/>
        </authorList>
    </citation>
    <scope>NUCLEOTIDE SEQUENCE [LARGE SCALE GENOMIC DNA]</scope>
    <source>
        <strain evidence="3 4">NIO-1023</strain>
    </source>
</reference>
<accession>A0ABT9MB62</accession>
<gene>
    <name evidence="3" type="ORF">QO006_001247</name>
</gene>
<dbReference type="Proteomes" id="UP001232163">
    <property type="component" value="Unassembled WGS sequence"/>
</dbReference>
<keyword evidence="2" id="KW-1133">Transmembrane helix</keyword>
<proteinExistence type="predicted"/>
<evidence type="ECO:0000313" key="3">
    <source>
        <dbReference type="EMBL" id="MDP9763830.1"/>
    </source>
</evidence>
<dbReference type="RefSeq" id="WP_307464959.1">
    <property type="nucleotide sequence ID" value="NZ_JAURUR010000002.1"/>
</dbReference>
<keyword evidence="2" id="KW-0472">Membrane</keyword>
<evidence type="ECO:0000256" key="1">
    <source>
        <dbReference type="SAM" id="MobiDB-lite"/>
    </source>
</evidence>
<protein>
    <submittedName>
        <fullName evidence="3">Uncharacterized protein</fullName>
    </submittedName>
</protein>
<sequence length="148" mass="15482">MPTDPPPPSLLHSVDWLVVAYAFGMATLMSVLTTLRARNLQQIAGQPIPSWGAIVPDTLLGGVIGFMAAVIAPEVVKSLHTFAGVTLVAGVGGTLGPKLTDWIGSNGLDVLLDWLGSRAGGLASSIRKRQEGRDDDSKDQNGPAREAQ</sequence>
<keyword evidence="2" id="KW-0812">Transmembrane</keyword>
<dbReference type="EMBL" id="JAURUR010000002">
    <property type="protein sequence ID" value="MDP9763830.1"/>
    <property type="molecule type" value="Genomic_DNA"/>
</dbReference>
<keyword evidence="4" id="KW-1185">Reference proteome</keyword>
<evidence type="ECO:0000313" key="4">
    <source>
        <dbReference type="Proteomes" id="UP001232163"/>
    </source>
</evidence>
<organism evidence="3 4">
    <name type="scientific">Deinococcus enclensis</name>
    <dbReference type="NCBI Taxonomy" id="1049582"/>
    <lineage>
        <taxon>Bacteria</taxon>
        <taxon>Thermotogati</taxon>
        <taxon>Deinococcota</taxon>
        <taxon>Deinococci</taxon>
        <taxon>Deinococcales</taxon>
        <taxon>Deinococcaceae</taxon>
        <taxon>Deinococcus</taxon>
    </lineage>
</organism>
<feature type="compositionally biased region" description="Basic and acidic residues" evidence="1">
    <location>
        <begin position="128"/>
        <end position="139"/>
    </location>
</feature>
<comment type="caution">
    <text evidence="3">The sequence shown here is derived from an EMBL/GenBank/DDBJ whole genome shotgun (WGS) entry which is preliminary data.</text>
</comment>
<evidence type="ECO:0000256" key="2">
    <source>
        <dbReference type="SAM" id="Phobius"/>
    </source>
</evidence>